<protein>
    <recommendedName>
        <fullName evidence="6 19">UDP-N-acetylenolpyruvoylglucosamine reductase</fullName>
        <ecNumber evidence="5 19">1.3.1.98</ecNumber>
    </recommendedName>
    <alternativeName>
        <fullName evidence="17 19">UDP-N-acetylmuramate dehydrogenase</fullName>
    </alternativeName>
</protein>
<evidence type="ECO:0000256" key="16">
    <source>
        <dbReference type="ARBA" id="ARBA00023316"/>
    </source>
</evidence>
<evidence type="ECO:0000256" key="3">
    <source>
        <dbReference type="ARBA" id="ARBA00004496"/>
    </source>
</evidence>
<evidence type="ECO:0000256" key="15">
    <source>
        <dbReference type="ARBA" id="ARBA00023306"/>
    </source>
</evidence>
<keyword evidence="8 19" id="KW-0132">Cell division</keyword>
<dbReference type="Pfam" id="PF02873">
    <property type="entry name" value="MurB_C"/>
    <property type="match status" value="1"/>
</dbReference>
<feature type="active site" evidence="19">
    <location>
        <position position="165"/>
    </location>
</feature>
<evidence type="ECO:0000259" key="20">
    <source>
        <dbReference type="PROSITE" id="PS51387"/>
    </source>
</evidence>
<dbReference type="PANTHER" id="PTHR21071">
    <property type="entry name" value="UDP-N-ACETYLENOLPYRUVOYLGLUCOSAMINE REDUCTASE"/>
    <property type="match status" value="1"/>
</dbReference>
<evidence type="ECO:0000256" key="17">
    <source>
        <dbReference type="ARBA" id="ARBA00031026"/>
    </source>
</evidence>
<keyword evidence="11 19" id="KW-0521">NADP</keyword>
<evidence type="ECO:0000256" key="11">
    <source>
        <dbReference type="ARBA" id="ARBA00022857"/>
    </source>
</evidence>
<evidence type="ECO:0000256" key="7">
    <source>
        <dbReference type="ARBA" id="ARBA00022490"/>
    </source>
</evidence>
<keyword evidence="15 19" id="KW-0131">Cell cycle</keyword>
<evidence type="ECO:0000256" key="18">
    <source>
        <dbReference type="ARBA" id="ARBA00048914"/>
    </source>
</evidence>
<comment type="subcellular location">
    <subcellularLocation>
        <location evidence="3 19">Cytoplasm</location>
    </subcellularLocation>
</comment>
<dbReference type="InterPro" id="IPR016166">
    <property type="entry name" value="FAD-bd_PCMH"/>
</dbReference>
<comment type="caution">
    <text evidence="21">The sequence shown here is derived from an EMBL/GenBank/DDBJ whole genome shotgun (WGS) entry which is preliminary data.</text>
</comment>
<dbReference type="EC" id="1.3.1.98" evidence="5 19"/>
<comment type="function">
    <text evidence="2 19">Cell wall formation.</text>
</comment>
<comment type="cofactor">
    <cofactor evidence="1 19">
        <name>FAD</name>
        <dbReference type="ChEBI" id="CHEBI:57692"/>
    </cofactor>
</comment>
<dbReference type="InterPro" id="IPR006094">
    <property type="entry name" value="Oxid_FAD_bind_N"/>
</dbReference>
<dbReference type="Gene3D" id="3.30.43.10">
    <property type="entry name" value="Uridine Diphospho-n-acetylenolpyruvylglucosamine Reductase, domain 2"/>
    <property type="match status" value="1"/>
</dbReference>
<comment type="catalytic activity">
    <reaction evidence="18 19">
        <text>UDP-N-acetyl-alpha-D-muramate + NADP(+) = UDP-N-acetyl-3-O-(1-carboxyvinyl)-alpha-D-glucosamine + NADPH + H(+)</text>
        <dbReference type="Rhea" id="RHEA:12248"/>
        <dbReference type="ChEBI" id="CHEBI:15378"/>
        <dbReference type="ChEBI" id="CHEBI:57783"/>
        <dbReference type="ChEBI" id="CHEBI:58349"/>
        <dbReference type="ChEBI" id="CHEBI:68483"/>
        <dbReference type="ChEBI" id="CHEBI:70757"/>
        <dbReference type="EC" id="1.3.1.98"/>
    </reaction>
</comment>
<keyword evidence="12 19" id="KW-0133">Cell shape</keyword>
<dbReference type="InterPro" id="IPR003170">
    <property type="entry name" value="MurB"/>
</dbReference>
<accession>A0ABS1BV03</accession>
<keyword evidence="13 19" id="KW-0573">Peptidoglycan synthesis</keyword>
<keyword evidence="7 19" id="KW-0963">Cytoplasm</keyword>
<evidence type="ECO:0000256" key="6">
    <source>
        <dbReference type="ARBA" id="ARBA00015188"/>
    </source>
</evidence>
<dbReference type="InterPro" id="IPR016167">
    <property type="entry name" value="FAD-bd_PCMH_sub1"/>
</dbReference>
<dbReference type="NCBIfam" id="NF000755">
    <property type="entry name" value="PRK00046.1"/>
    <property type="match status" value="1"/>
</dbReference>
<dbReference type="NCBIfam" id="NF010478">
    <property type="entry name" value="PRK13903.1"/>
    <property type="match status" value="1"/>
</dbReference>
<evidence type="ECO:0000256" key="8">
    <source>
        <dbReference type="ARBA" id="ARBA00022618"/>
    </source>
</evidence>
<keyword evidence="9 19" id="KW-0285">Flavoprotein</keyword>
<keyword evidence="16 19" id="KW-0961">Cell wall biogenesis/degradation</keyword>
<gene>
    <name evidence="19 21" type="primary">murB</name>
    <name evidence="21" type="ORF">JDW22_11070</name>
</gene>
<evidence type="ECO:0000256" key="9">
    <source>
        <dbReference type="ARBA" id="ARBA00022630"/>
    </source>
</evidence>
<evidence type="ECO:0000256" key="5">
    <source>
        <dbReference type="ARBA" id="ARBA00012518"/>
    </source>
</evidence>
<dbReference type="Gene3D" id="3.30.465.10">
    <property type="match status" value="1"/>
</dbReference>
<evidence type="ECO:0000256" key="10">
    <source>
        <dbReference type="ARBA" id="ARBA00022827"/>
    </source>
</evidence>
<dbReference type="Proteomes" id="UP000614058">
    <property type="component" value="Unassembled WGS sequence"/>
</dbReference>
<feature type="active site" evidence="19">
    <location>
        <position position="336"/>
    </location>
</feature>
<evidence type="ECO:0000256" key="1">
    <source>
        <dbReference type="ARBA" id="ARBA00001974"/>
    </source>
</evidence>
<keyword evidence="22" id="KW-1185">Reference proteome</keyword>
<proteinExistence type="inferred from homology"/>
<dbReference type="SUPFAM" id="SSF56176">
    <property type="entry name" value="FAD-binding/transporter-associated domain-like"/>
    <property type="match status" value="1"/>
</dbReference>
<dbReference type="InterPro" id="IPR036318">
    <property type="entry name" value="FAD-bd_PCMH-like_sf"/>
</dbReference>
<dbReference type="InterPro" id="IPR036635">
    <property type="entry name" value="MurB_C_sf"/>
</dbReference>
<dbReference type="InterPro" id="IPR011601">
    <property type="entry name" value="MurB_C"/>
</dbReference>
<evidence type="ECO:0000313" key="22">
    <source>
        <dbReference type="Proteomes" id="UP000614058"/>
    </source>
</evidence>
<feature type="domain" description="FAD-binding PCMH-type" evidence="20">
    <location>
        <begin position="18"/>
        <end position="189"/>
    </location>
</feature>
<dbReference type="HAMAP" id="MF_00037">
    <property type="entry name" value="MurB"/>
    <property type="match status" value="1"/>
</dbReference>
<evidence type="ECO:0000256" key="4">
    <source>
        <dbReference type="ARBA" id="ARBA00004752"/>
    </source>
</evidence>
<name>A0ABS1BV03_9NEIS</name>
<comment type="similarity">
    <text evidence="19">Belongs to the MurB family.</text>
</comment>
<sequence length="344" mass="37725">MFTLQHNHPLINRTTFALPATAAHYVELTDSADLPALCQLPEYDRRTVCWLGGGSNTLFTRDYPALVVHIATRGIRETHRAGGIVHMEAQAGEILHDFIQHTLALGLSGLENLSLIPGTVGACPVQNVGAYGVEVKDRIVSVQCFDLETQNFITLSNAQCQFGYRESLFKQQGKRRYVITAVTFALDETFAPKIGYGELAATLAEQYGSQAPTAQQVAQAIIRIRRSKLPDPAELGNAGSFYKNPIVSAEHAARIQQQYPAMPSYPQADGSLKLAAGWLIDQCGLKGKQIGGAAVHDKQALVLVNKNHASAQDVQDLSDFVCQAVWEKFHIQLEPEPNLEPHWD</sequence>
<dbReference type="GO" id="GO:0008762">
    <property type="term" value="F:UDP-N-acetylmuramate dehydrogenase activity"/>
    <property type="evidence" value="ECO:0007669"/>
    <property type="project" value="UniProtKB-EC"/>
</dbReference>
<evidence type="ECO:0000256" key="19">
    <source>
        <dbReference type="HAMAP-Rule" id="MF_00037"/>
    </source>
</evidence>
<evidence type="ECO:0000256" key="2">
    <source>
        <dbReference type="ARBA" id="ARBA00003921"/>
    </source>
</evidence>
<dbReference type="RefSeq" id="WP_200523106.1">
    <property type="nucleotide sequence ID" value="NZ_JAEHNZ010000004.1"/>
</dbReference>
<dbReference type="SUPFAM" id="SSF56194">
    <property type="entry name" value="Uridine diphospho-N-Acetylenolpyruvylglucosamine reductase, MurB, C-terminal domain"/>
    <property type="match status" value="1"/>
</dbReference>
<dbReference type="PROSITE" id="PS51387">
    <property type="entry name" value="FAD_PCMH"/>
    <property type="match status" value="1"/>
</dbReference>
<feature type="active site" description="Proton donor" evidence="19">
    <location>
        <position position="240"/>
    </location>
</feature>
<comment type="pathway">
    <text evidence="4 19">Cell wall biogenesis; peptidoglycan biosynthesis.</text>
</comment>
<keyword evidence="14 19" id="KW-0560">Oxidoreductase</keyword>
<reference evidence="21 22" key="1">
    <citation type="journal article" date="2021" name="Pathogens">
        <title>Isolation and Characterization of Kingella bonacorsii sp. nov., A Novel Kingella Species Detected in a Stable Periodontitis Subject.</title>
        <authorList>
            <person name="Antezack A."/>
            <person name="Boxberger M."/>
            <person name="Rolland C."/>
            <person name="Monnet-Corti V."/>
            <person name="La Scola B."/>
        </authorList>
    </citation>
    <scope>NUCLEOTIDE SEQUENCE [LARGE SCALE GENOMIC DNA]</scope>
    <source>
        <strain evidence="21 22">Marseille-Q4569</strain>
    </source>
</reference>
<evidence type="ECO:0000256" key="12">
    <source>
        <dbReference type="ARBA" id="ARBA00022960"/>
    </source>
</evidence>
<evidence type="ECO:0000256" key="14">
    <source>
        <dbReference type="ARBA" id="ARBA00023002"/>
    </source>
</evidence>
<dbReference type="Gene3D" id="3.90.78.10">
    <property type="entry name" value="UDP-N-acetylenolpyruvoylglucosamine reductase, C-terminal domain"/>
    <property type="match status" value="1"/>
</dbReference>
<dbReference type="PANTHER" id="PTHR21071:SF4">
    <property type="entry name" value="UDP-N-ACETYLENOLPYRUVOYLGLUCOSAMINE REDUCTASE"/>
    <property type="match status" value="1"/>
</dbReference>
<dbReference type="NCBIfam" id="TIGR00179">
    <property type="entry name" value="murB"/>
    <property type="match status" value="1"/>
</dbReference>
<keyword evidence="10 19" id="KW-0274">FAD</keyword>
<organism evidence="21 22">
    <name type="scientific">Kingella bonacorsii</name>
    <dbReference type="NCBI Taxonomy" id="2796361"/>
    <lineage>
        <taxon>Bacteria</taxon>
        <taxon>Pseudomonadati</taxon>
        <taxon>Pseudomonadota</taxon>
        <taxon>Betaproteobacteria</taxon>
        <taxon>Neisseriales</taxon>
        <taxon>Neisseriaceae</taxon>
        <taxon>Kingella</taxon>
    </lineage>
</organism>
<dbReference type="EMBL" id="JAEHNZ010000004">
    <property type="protein sequence ID" value="MBK0397102.1"/>
    <property type="molecule type" value="Genomic_DNA"/>
</dbReference>
<dbReference type="Pfam" id="PF01565">
    <property type="entry name" value="FAD_binding_4"/>
    <property type="match status" value="1"/>
</dbReference>
<dbReference type="InterPro" id="IPR016169">
    <property type="entry name" value="FAD-bd_PCMH_sub2"/>
</dbReference>
<evidence type="ECO:0000313" key="21">
    <source>
        <dbReference type="EMBL" id="MBK0397102.1"/>
    </source>
</evidence>
<evidence type="ECO:0000256" key="13">
    <source>
        <dbReference type="ARBA" id="ARBA00022984"/>
    </source>
</evidence>